<gene>
    <name evidence="2" type="ORF">BE08_28035</name>
</gene>
<organism evidence="2 3">
    <name type="scientific">Sorangium cellulosum</name>
    <name type="common">Polyangium cellulosum</name>
    <dbReference type="NCBI Taxonomy" id="56"/>
    <lineage>
        <taxon>Bacteria</taxon>
        <taxon>Pseudomonadati</taxon>
        <taxon>Myxococcota</taxon>
        <taxon>Polyangia</taxon>
        <taxon>Polyangiales</taxon>
        <taxon>Polyangiaceae</taxon>
        <taxon>Sorangium</taxon>
    </lineage>
</organism>
<name>A0A150PCD2_SORCE</name>
<proteinExistence type="predicted"/>
<sequence length="201" mass="19831">MQGKGCRAASLDVPFITSSANLLGLEDDLMKTLGFAAILVSVCAMAACTVTSGGGDGGAGGEGGEGGATTTTTSSSSGGGDGGGTGGEGGAGVCADATEDECFDCCDEAEPDALTALGGYGFWECGCAEESPCADVCDTTDATTDACGDDGTIIEDVQNADCVMCLNELSDDDACFVAATDACDADEECKPYLECLLSCQE</sequence>
<evidence type="ECO:0000313" key="2">
    <source>
        <dbReference type="EMBL" id="KYF53310.1"/>
    </source>
</evidence>
<evidence type="ECO:0000313" key="3">
    <source>
        <dbReference type="Proteomes" id="UP000075420"/>
    </source>
</evidence>
<dbReference type="AlphaFoldDB" id="A0A150PCD2"/>
<dbReference type="Proteomes" id="UP000075420">
    <property type="component" value="Unassembled WGS sequence"/>
</dbReference>
<evidence type="ECO:0000256" key="1">
    <source>
        <dbReference type="SAM" id="MobiDB-lite"/>
    </source>
</evidence>
<feature type="region of interest" description="Disordered" evidence="1">
    <location>
        <begin position="56"/>
        <end position="84"/>
    </location>
</feature>
<dbReference type="EMBL" id="JELY01002190">
    <property type="protein sequence ID" value="KYF53310.1"/>
    <property type="molecule type" value="Genomic_DNA"/>
</dbReference>
<comment type="caution">
    <text evidence="2">The sequence shown here is derived from an EMBL/GenBank/DDBJ whole genome shotgun (WGS) entry which is preliminary data.</text>
</comment>
<accession>A0A150PCD2</accession>
<reference evidence="2 3" key="1">
    <citation type="submission" date="2014-02" db="EMBL/GenBank/DDBJ databases">
        <title>The small core and large imbalanced accessory genome model reveals a collaborative survival strategy of Sorangium cellulosum strains in nature.</title>
        <authorList>
            <person name="Han K."/>
            <person name="Peng R."/>
            <person name="Blom J."/>
            <person name="Li Y.-Z."/>
        </authorList>
    </citation>
    <scope>NUCLEOTIDE SEQUENCE [LARGE SCALE GENOMIC DNA]</scope>
    <source>
        <strain evidence="2 3">So0157-25</strain>
    </source>
</reference>
<feature type="compositionally biased region" description="Gly residues" evidence="1">
    <location>
        <begin position="56"/>
        <end position="67"/>
    </location>
</feature>
<protein>
    <submittedName>
        <fullName evidence="2">Uncharacterized protein</fullName>
    </submittedName>
</protein>